<feature type="region of interest" description="Disordered" evidence="1">
    <location>
        <begin position="630"/>
        <end position="657"/>
    </location>
</feature>
<evidence type="ECO:0008006" key="5">
    <source>
        <dbReference type="Google" id="ProtNLM"/>
    </source>
</evidence>
<dbReference type="EMBL" id="CAJNDS010000250">
    <property type="protein sequence ID" value="CAE7034212.1"/>
    <property type="molecule type" value="Genomic_DNA"/>
</dbReference>
<keyword evidence="2" id="KW-0812">Transmembrane</keyword>
<feature type="transmembrane region" description="Helical" evidence="2">
    <location>
        <begin position="163"/>
        <end position="181"/>
    </location>
</feature>
<keyword evidence="2" id="KW-1133">Transmembrane helix</keyword>
<organism evidence="3 4">
    <name type="scientific">Symbiodinium natans</name>
    <dbReference type="NCBI Taxonomy" id="878477"/>
    <lineage>
        <taxon>Eukaryota</taxon>
        <taxon>Sar</taxon>
        <taxon>Alveolata</taxon>
        <taxon>Dinophyceae</taxon>
        <taxon>Suessiales</taxon>
        <taxon>Symbiodiniaceae</taxon>
        <taxon>Symbiodinium</taxon>
    </lineage>
</organism>
<evidence type="ECO:0000256" key="2">
    <source>
        <dbReference type="SAM" id="Phobius"/>
    </source>
</evidence>
<protein>
    <recommendedName>
        <fullName evidence="5">Reverse transcriptase domain-containing protein</fullName>
    </recommendedName>
</protein>
<dbReference type="OrthoDB" id="432250at2759"/>
<keyword evidence="4" id="KW-1185">Reference proteome</keyword>
<evidence type="ECO:0000313" key="4">
    <source>
        <dbReference type="Proteomes" id="UP000604046"/>
    </source>
</evidence>
<dbReference type="InterPro" id="IPR043502">
    <property type="entry name" value="DNA/RNA_pol_sf"/>
</dbReference>
<evidence type="ECO:0000256" key="1">
    <source>
        <dbReference type="SAM" id="MobiDB-lite"/>
    </source>
</evidence>
<accession>A0A812ID29</accession>
<sequence length="744" mass="82241">MVSRLASKTTYHRRDAWRSQAKLVRTSHCKSARRTGSAEDDPVLLDRLVQQEVDKGWLHKVESLDEAKRLFPQVAVGKMNIVHSEGRDPRLVVDSSICGTNAACSIPERSALPTLQSILSAWPLRGLRQQIAAWSLDVKAAHKSIRVRRSEQGLLGVRVGNTFFFYSVCPFGAAFSAYWFARLGAFLVRTLHLLIYIAHFQALYVDDLLGFQVASVAEMSFCKSACKLVYWDRPATLRKLRATVIEWYIELQVGKEKTPTLSQLSFERRQLQKRKSVTDQLEQIESAAKIIAYGCKVLSAEDSLLEPFLSAVFVILRDSPYQPVGETRFNRQGQTVAEAGAPTGAGPDVQMHQIGASDGVQQGQPQVVLADPSQVAALIQTASQAAHSAAQAVQQMSSATQRAASDRQFAGYSDASKVLRYPEGFGGNDSHESDVAKWQEFAHSFKSWLIYAEPEYGEELATIETSPHVVVTIADMVESTKPRARRLYAILSGLLKGRPLVILRSIPEQNGFELWRQLQSVYAPRTRARSLALLSAYMSYPAFTKDKSFREQVNALERVSDEYRKVSGSAIGADVQMGVLVRVLPNHLRQHIQLQMTESSSYDTIREAVMNYESVTTTWSNSRVHLELGTSNAADPNGPAPMDISRVNEETKGGKRGKMVSAASMEMVKMAKRAEAAKVAGVNGVQANEEARTTKRVKEGLRELRRVRKVGVSRVHQVDQAKAKVVTHACTVVNPATGSVIAPS</sequence>
<evidence type="ECO:0000313" key="3">
    <source>
        <dbReference type="EMBL" id="CAE7034212.1"/>
    </source>
</evidence>
<comment type="caution">
    <text evidence="3">The sequence shown here is derived from an EMBL/GenBank/DDBJ whole genome shotgun (WGS) entry which is preliminary data.</text>
</comment>
<dbReference type="SUPFAM" id="SSF56672">
    <property type="entry name" value="DNA/RNA polymerases"/>
    <property type="match status" value="1"/>
</dbReference>
<gene>
    <name evidence="3" type="ORF">SNAT2548_LOCUS4105</name>
</gene>
<keyword evidence="2" id="KW-0472">Membrane</keyword>
<proteinExistence type="predicted"/>
<dbReference type="Proteomes" id="UP000604046">
    <property type="component" value="Unassembled WGS sequence"/>
</dbReference>
<name>A0A812ID29_9DINO</name>
<dbReference type="AlphaFoldDB" id="A0A812ID29"/>
<reference evidence="3" key="1">
    <citation type="submission" date="2021-02" db="EMBL/GenBank/DDBJ databases">
        <authorList>
            <person name="Dougan E. K."/>
            <person name="Rhodes N."/>
            <person name="Thang M."/>
            <person name="Chan C."/>
        </authorList>
    </citation>
    <scope>NUCLEOTIDE SEQUENCE</scope>
</reference>